<dbReference type="InterPro" id="IPR001647">
    <property type="entry name" value="HTH_TetR"/>
</dbReference>
<feature type="region of interest" description="Disordered" evidence="5">
    <location>
        <begin position="190"/>
        <end position="214"/>
    </location>
</feature>
<proteinExistence type="predicted"/>
<dbReference type="RefSeq" id="WP_344920420.1">
    <property type="nucleotide sequence ID" value="NZ_BAABAQ010000009.1"/>
</dbReference>
<protein>
    <submittedName>
        <fullName evidence="7">TetR/AcrR family transcriptional regulator</fullName>
    </submittedName>
</protein>
<feature type="DNA-binding region" description="H-T-H motif" evidence="4">
    <location>
        <begin position="27"/>
        <end position="46"/>
    </location>
</feature>
<keyword evidence="3" id="KW-0804">Transcription</keyword>
<accession>A0ABP8B6B4</accession>
<reference evidence="8" key="1">
    <citation type="journal article" date="2019" name="Int. J. Syst. Evol. Microbiol.">
        <title>The Global Catalogue of Microorganisms (GCM) 10K type strain sequencing project: providing services to taxonomists for standard genome sequencing and annotation.</title>
        <authorList>
            <consortium name="The Broad Institute Genomics Platform"/>
            <consortium name="The Broad Institute Genome Sequencing Center for Infectious Disease"/>
            <person name="Wu L."/>
            <person name="Ma J."/>
        </authorList>
    </citation>
    <scope>NUCLEOTIDE SEQUENCE [LARGE SCALE GENOMIC DNA]</scope>
    <source>
        <strain evidence="8">JCM 17388</strain>
    </source>
</reference>
<keyword evidence="8" id="KW-1185">Reference proteome</keyword>
<evidence type="ECO:0000313" key="8">
    <source>
        <dbReference type="Proteomes" id="UP001501251"/>
    </source>
</evidence>
<evidence type="ECO:0000256" key="4">
    <source>
        <dbReference type="PROSITE-ProRule" id="PRU00335"/>
    </source>
</evidence>
<keyword evidence="2 4" id="KW-0238">DNA-binding</keyword>
<evidence type="ECO:0000313" key="7">
    <source>
        <dbReference type="EMBL" id="GAA4198687.1"/>
    </source>
</evidence>
<evidence type="ECO:0000256" key="1">
    <source>
        <dbReference type="ARBA" id="ARBA00023015"/>
    </source>
</evidence>
<dbReference type="InterPro" id="IPR009057">
    <property type="entry name" value="Homeodomain-like_sf"/>
</dbReference>
<evidence type="ECO:0000259" key="6">
    <source>
        <dbReference type="PROSITE" id="PS50977"/>
    </source>
</evidence>
<sequence length="214" mass="23476">MDHEAVRAQVLDAAERLFYGRGVHGVGMDDIRDASGISLKRLYGLFPAKEHLTEAYLERRVARLRQELIVHVEEYEDPDDRILAIFDWLSSRFTDPAYRGCALINSYGELGATSDAVAGLARRHKEWVRKYLRDLVIAAGLPTGLADQLWILTEGAMVIAGIFGGQEAATQARSAAALLLDATRQAARTRVDHQTAETATGVAGSEMTVSEQGH</sequence>
<dbReference type="PROSITE" id="PS50977">
    <property type="entry name" value="HTH_TETR_2"/>
    <property type="match status" value="1"/>
</dbReference>
<dbReference type="EMBL" id="BAABAQ010000009">
    <property type="protein sequence ID" value="GAA4198687.1"/>
    <property type="molecule type" value="Genomic_DNA"/>
</dbReference>
<dbReference type="SUPFAM" id="SSF48498">
    <property type="entry name" value="Tetracyclin repressor-like, C-terminal domain"/>
    <property type="match status" value="1"/>
</dbReference>
<gene>
    <name evidence="7" type="ORF">GCM10022252_49580</name>
</gene>
<evidence type="ECO:0000256" key="5">
    <source>
        <dbReference type="SAM" id="MobiDB-lite"/>
    </source>
</evidence>
<evidence type="ECO:0000256" key="3">
    <source>
        <dbReference type="ARBA" id="ARBA00023163"/>
    </source>
</evidence>
<organism evidence="7 8">
    <name type="scientific">Streptosporangium oxazolinicum</name>
    <dbReference type="NCBI Taxonomy" id="909287"/>
    <lineage>
        <taxon>Bacteria</taxon>
        <taxon>Bacillati</taxon>
        <taxon>Actinomycetota</taxon>
        <taxon>Actinomycetes</taxon>
        <taxon>Streptosporangiales</taxon>
        <taxon>Streptosporangiaceae</taxon>
        <taxon>Streptosporangium</taxon>
    </lineage>
</organism>
<dbReference type="PANTHER" id="PTHR47506:SF1">
    <property type="entry name" value="HTH-TYPE TRANSCRIPTIONAL REGULATOR YJDC"/>
    <property type="match status" value="1"/>
</dbReference>
<dbReference type="PANTHER" id="PTHR47506">
    <property type="entry name" value="TRANSCRIPTIONAL REGULATORY PROTEIN"/>
    <property type="match status" value="1"/>
</dbReference>
<dbReference type="SUPFAM" id="SSF46689">
    <property type="entry name" value="Homeodomain-like"/>
    <property type="match status" value="1"/>
</dbReference>
<comment type="caution">
    <text evidence="7">The sequence shown here is derived from an EMBL/GenBank/DDBJ whole genome shotgun (WGS) entry which is preliminary data.</text>
</comment>
<keyword evidence="1" id="KW-0805">Transcription regulation</keyword>
<dbReference type="Proteomes" id="UP001501251">
    <property type="component" value="Unassembled WGS sequence"/>
</dbReference>
<dbReference type="Gene3D" id="1.10.357.10">
    <property type="entry name" value="Tetracycline Repressor, domain 2"/>
    <property type="match status" value="1"/>
</dbReference>
<feature type="domain" description="HTH tetR-type" evidence="6">
    <location>
        <begin position="4"/>
        <end position="64"/>
    </location>
</feature>
<dbReference type="Pfam" id="PF00440">
    <property type="entry name" value="TetR_N"/>
    <property type="match status" value="1"/>
</dbReference>
<dbReference type="InterPro" id="IPR036271">
    <property type="entry name" value="Tet_transcr_reg_TetR-rel_C_sf"/>
</dbReference>
<evidence type="ECO:0000256" key="2">
    <source>
        <dbReference type="ARBA" id="ARBA00023125"/>
    </source>
</evidence>
<name>A0ABP8B6B4_9ACTN</name>